<dbReference type="GO" id="GO:0006412">
    <property type="term" value="P:translation"/>
    <property type="evidence" value="ECO:0007669"/>
    <property type="project" value="InterPro"/>
</dbReference>
<dbReference type="PANTHER" id="PTHR10746:SF6">
    <property type="entry name" value="LARGE RIBOSOMAL SUBUNIT PROTEIN UL4M"/>
    <property type="match status" value="1"/>
</dbReference>
<keyword evidence="9" id="KW-1185">Reference proteome</keyword>
<evidence type="ECO:0000256" key="5">
    <source>
        <dbReference type="ARBA" id="ARBA00023274"/>
    </source>
</evidence>
<evidence type="ECO:0000256" key="7">
    <source>
        <dbReference type="ARBA" id="ARBA00082711"/>
    </source>
</evidence>
<dbReference type="GO" id="GO:0005840">
    <property type="term" value="C:ribosome"/>
    <property type="evidence" value="ECO:0007669"/>
    <property type="project" value="UniProtKB-KW"/>
</dbReference>
<dbReference type="OrthoDB" id="275876at2759"/>
<keyword evidence="5" id="KW-0687">Ribonucleoprotein</keyword>
<gene>
    <name evidence="8" type="ORF">Mgra_00007767</name>
</gene>
<evidence type="ECO:0000256" key="6">
    <source>
        <dbReference type="ARBA" id="ARBA00040565"/>
    </source>
</evidence>
<evidence type="ECO:0000256" key="1">
    <source>
        <dbReference type="ARBA" id="ARBA00004173"/>
    </source>
</evidence>
<dbReference type="PANTHER" id="PTHR10746">
    <property type="entry name" value="50S RIBOSOMAL PROTEIN L4"/>
    <property type="match status" value="1"/>
</dbReference>
<dbReference type="GO" id="GO:1990904">
    <property type="term" value="C:ribonucleoprotein complex"/>
    <property type="evidence" value="ECO:0007669"/>
    <property type="project" value="UniProtKB-KW"/>
</dbReference>
<dbReference type="EMBL" id="JABEBT010000092">
    <property type="protein sequence ID" value="KAF7632835.1"/>
    <property type="molecule type" value="Genomic_DNA"/>
</dbReference>
<dbReference type="FunFam" id="3.40.1370.10:FF:000005">
    <property type="entry name" value="39S ribosomal protein L4, mitochondrial"/>
    <property type="match status" value="1"/>
</dbReference>
<dbReference type="GO" id="GO:0003735">
    <property type="term" value="F:structural constituent of ribosome"/>
    <property type="evidence" value="ECO:0007669"/>
    <property type="project" value="InterPro"/>
</dbReference>
<comment type="similarity">
    <text evidence="2">Belongs to the universal ribosomal protein uL4 family.</text>
</comment>
<dbReference type="AlphaFoldDB" id="A0A8S9ZHS4"/>
<keyword evidence="4" id="KW-0496">Mitochondrion</keyword>
<keyword evidence="3" id="KW-0689">Ribosomal protein</keyword>
<evidence type="ECO:0000313" key="8">
    <source>
        <dbReference type="EMBL" id="KAF7632835.1"/>
    </source>
</evidence>
<dbReference type="GO" id="GO:0005743">
    <property type="term" value="C:mitochondrial inner membrane"/>
    <property type="evidence" value="ECO:0007669"/>
    <property type="project" value="UniProtKB-ARBA"/>
</dbReference>
<evidence type="ECO:0000256" key="2">
    <source>
        <dbReference type="ARBA" id="ARBA00010528"/>
    </source>
</evidence>
<comment type="caution">
    <text evidence="8">The sequence shown here is derived from an EMBL/GenBank/DDBJ whole genome shotgun (WGS) entry which is preliminary data.</text>
</comment>
<evidence type="ECO:0000256" key="3">
    <source>
        <dbReference type="ARBA" id="ARBA00022980"/>
    </source>
</evidence>
<name>A0A8S9ZHS4_9BILA</name>
<dbReference type="Gene3D" id="3.40.1370.10">
    <property type="match status" value="1"/>
</dbReference>
<sequence>MVASFNLQQLYLIDKATIFYCWAEHQFTSRSIMKFNFLSVTLLFQSKRRILNGFNTFCTSVGVKPSLQSSSRELWRIDGSNPFLEIPEAWVTSLDEIDERNHNIIQLHPDIFRVTPRLDILHRNIVWLSNLYIKQTSYKNLVLTKMLTRAEMPGGGRKPWPQKRMGRAQAGSIRAPHFIRGGFAHKVRGPLTRFYMLPDSVRVHGLRTALTIKHAQDDLIIVDDFDSLSSPDPQFLHDLAEARNWGYSVLFVDISADSMSANLSEATSHIPSFTAMPLYGLNCYSILRHDTLVLSRRALDLLEEKLLKKLYKTGCHNRPFRYIDHKQKLLAEGEFEDKNEAYPPFI</sequence>
<evidence type="ECO:0000313" key="9">
    <source>
        <dbReference type="Proteomes" id="UP000605970"/>
    </source>
</evidence>
<protein>
    <recommendedName>
        <fullName evidence="6">Large ribosomal subunit protein uL4m</fullName>
    </recommendedName>
    <alternativeName>
        <fullName evidence="7">39S ribosomal protein L4, mitochondrial</fullName>
    </alternativeName>
</protein>
<dbReference type="InterPro" id="IPR013005">
    <property type="entry name" value="Ribosomal_uL4-like"/>
</dbReference>
<dbReference type="InterPro" id="IPR023574">
    <property type="entry name" value="Ribosomal_uL4_dom_sf"/>
</dbReference>
<dbReference type="Proteomes" id="UP000605970">
    <property type="component" value="Unassembled WGS sequence"/>
</dbReference>
<evidence type="ECO:0000256" key="4">
    <source>
        <dbReference type="ARBA" id="ARBA00023128"/>
    </source>
</evidence>
<comment type="subcellular location">
    <subcellularLocation>
        <location evidence="1">Mitochondrion</location>
    </subcellularLocation>
</comment>
<dbReference type="InterPro" id="IPR002136">
    <property type="entry name" value="Ribosomal_uL4"/>
</dbReference>
<proteinExistence type="inferred from homology"/>
<organism evidence="8 9">
    <name type="scientific">Meloidogyne graminicola</name>
    <dbReference type="NCBI Taxonomy" id="189291"/>
    <lineage>
        <taxon>Eukaryota</taxon>
        <taxon>Metazoa</taxon>
        <taxon>Ecdysozoa</taxon>
        <taxon>Nematoda</taxon>
        <taxon>Chromadorea</taxon>
        <taxon>Rhabditida</taxon>
        <taxon>Tylenchina</taxon>
        <taxon>Tylenchomorpha</taxon>
        <taxon>Tylenchoidea</taxon>
        <taxon>Meloidogynidae</taxon>
        <taxon>Meloidogyninae</taxon>
        <taxon>Meloidogyne</taxon>
    </lineage>
</organism>
<dbReference type="Pfam" id="PF00573">
    <property type="entry name" value="Ribosomal_L4"/>
    <property type="match status" value="1"/>
</dbReference>
<dbReference type="SUPFAM" id="SSF52166">
    <property type="entry name" value="Ribosomal protein L4"/>
    <property type="match status" value="1"/>
</dbReference>
<reference evidence="8" key="1">
    <citation type="journal article" date="2020" name="Ecol. Evol.">
        <title>Genome structure and content of the rice root-knot nematode (Meloidogyne graminicola).</title>
        <authorList>
            <person name="Phan N.T."/>
            <person name="Danchin E.G.J."/>
            <person name="Klopp C."/>
            <person name="Perfus-Barbeoch L."/>
            <person name="Kozlowski D.K."/>
            <person name="Koutsovoulos G.D."/>
            <person name="Lopez-Roques C."/>
            <person name="Bouchez O."/>
            <person name="Zahm M."/>
            <person name="Besnard G."/>
            <person name="Bellafiore S."/>
        </authorList>
    </citation>
    <scope>NUCLEOTIDE SEQUENCE</scope>
    <source>
        <strain evidence="8">VN-18</strain>
    </source>
</reference>
<accession>A0A8S9ZHS4</accession>